<evidence type="ECO:0000256" key="6">
    <source>
        <dbReference type="ARBA" id="ARBA00023054"/>
    </source>
</evidence>
<comment type="similarity">
    <text evidence="3 8">Belongs to the CGR1 family.</text>
</comment>
<dbReference type="GO" id="GO:0006364">
    <property type="term" value="P:rRNA processing"/>
    <property type="evidence" value="ECO:0007669"/>
    <property type="project" value="UniProtKB-UniRule"/>
</dbReference>
<keyword evidence="5 8" id="KW-0698">rRNA processing</keyword>
<evidence type="ECO:0000256" key="4">
    <source>
        <dbReference type="ARBA" id="ARBA00022517"/>
    </source>
</evidence>
<feature type="compositionally biased region" description="Basic and acidic residues" evidence="9">
    <location>
        <begin position="67"/>
        <end position="85"/>
    </location>
</feature>
<keyword evidence="11" id="KW-1185">Reference proteome</keyword>
<evidence type="ECO:0000256" key="5">
    <source>
        <dbReference type="ARBA" id="ARBA00022552"/>
    </source>
</evidence>
<evidence type="ECO:0000256" key="2">
    <source>
        <dbReference type="ARBA" id="ARBA00004604"/>
    </source>
</evidence>
<evidence type="ECO:0000313" key="11">
    <source>
        <dbReference type="Proteomes" id="UP000245383"/>
    </source>
</evidence>
<dbReference type="EMBL" id="MBFR01000056">
    <property type="protein sequence ID" value="PVU95454.1"/>
    <property type="molecule type" value="Genomic_DNA"/>
</dbReference>
<feature type="region of interest" description="Disordered" evidence="9">
    <location>
        <begin position="1"/>
        <end position="26"/>
    </location>
</feature>
<accession>A0A2T9YT59</accession>
<sequence>MSPPKNNATTQTLEEKANLAAPKTRVSGRVWKTAKRPTIRTTMPRILKKSWEEKSAERAQKNASHKLHQEMKLQYETERQVKRDHIKERKRMRIEKERQDQYLATLSARKKMKLKRKELKAKAHAKH</sequence>
<dbReference type="Pfam" id="PF03879">
    <property type="entry name" value="Cgr1"/>
    <property type="match status" value="1"/>
</dbReference>
<dbReference type="OrthoDB" id="277961at2759"/>
<feature type="region of interest" description="Disordered" evidence="9">
    <location>
        <begin position="56"/>
        <end position="85"/>
    </location>
</feature>
<dbReference type="InterPro" id="IPR005579">
    <property type="entry name" value="Cgr1-like"/>
</dbReference>
<keyword evidence="6" id="KW-0175">Coiled coil</keyword>
<keyword evidence="4 8" id="KW-0690">Ribosome biogenesis</keyword>
<evidence type="ECO:0000256" key="8">
    <source>
        <dbReference type="RuleBase" id="RU363084"/>
    </source>
</evidence>
<keyword evidence="7 8" id="KW-0539">Nucleus</keyword>
<proteinExistence type="inferred from homology"/>
<dbReference type="Proteomes" id="UP000245383">
    <property type="component" value="Unassembled WGS sequence"/>
</dbReference>
<evidence type="ECO:0000313" key="10">
    <source>
        <dbReference type="EMBL" id="PVU95454.1"/>
    </source>
</evidence>
<comment type="subcellular location">
    <subcellularLocation>
        <location evidence="2 8">Nucleus</location>
        <location evidence="2 8">Nucleolus</location>
    </subcellularLocation>
</comment>
<dbReference type="STRING" id="133385.A0A2T9YT59"/>
<evidence type="ECO:0000256" key="7">
    <source>
        <dbReference type="ARBA" id="ARBA00023242"/>
    </source>
</evidence>
<name>A0A2T9YT59_9FUNG</name>
<evidence type="ECO:0000256" key="1">
    <source>
        <dbReference type="ARBA" id="ARBA00004090"/>
    </source>
</evidence>
<organism evidence="10 11">
    <name type="scientific">Smittium simulii</name>
    <dbReference type="NCBI Taxonomy" id="133385"/>
    <lineage>
        <taxon>Eukaryota</taxon>
        <taxon>Fungi</taxon>
        <taxon>Fungi incertae sedis</taxon>
        <taxon>Zoopagomycota</taxon>
        <taxon>Kickxellomycotina</taxon>
        <taxon>Harpellomycetes</taxon>
        <taxon>Harpellales</taxon>
        <taxon>Legeriomycetaceae</taxon>
        <taxon>Smittium</taxon>
    </lineage>
</organism>
<dbReference type="AlphaFoldDB" id="A0A2T9YT59"/>
<protein>
    <recommendedName>
        <fullName evidence="8">rRNA-processing protein</fullName>
    </recommendedName>
</protein>
<comment type="function">
    <text evidence="1 8">Involved in nucleolar integrity and required for processing of the pre-rRNA for the 60S ribosome subunit.</text>
</comment>
<feature type="compositionally biased region" description="Polar residues" evidence="9">
    <location>
        <begin position="1"/>
        <end position="12"/>
    </location>
</feature>
<dbReference type="GO" id="GO:0005730">
    <property type="term" value="C:nucleolus"/>
    <property type="evidence" value="ECO:0007669"/>
    <property type="project" value="UniProtKB-SubCell"/>
</dbReference>
<evidence type="ECO:0000256" key="3">
    <source>
        <dbReference type="ARBA" id="ARBA00007869"/>
    </source>
</evidence>
<comment type="caution">
    <text evidence="10">The sequence shown here is derived from an EMBL/GenBank/DDBJ whole genome shotgun (WGS) entry which is preliminary data.</text>
</comment>
<gene>
    <name evidence="10" type="ORF">BB561_001810</name>
</gene>
<evidence type="ECO:0000256" key="9">
    <source>
        <dbReference type="SAM" id="MobiDB-lite"/>
    </source>
</evidence>
<reference evidence="10 11" key="1">
    <citation type="journal article" date="2018" name="MBio">
        <title>Comparative Genomics Reveals the Core Gene Toolbox for the Fungus-Insect Symbiosis.</title>
        <authorList>
            <person name="Wang Y."/>
            <person name="Stata M."/>
            <person name="Wang W."/>
            <person name="Stajich J.E."/>
            <person name="White M.M."/>
            <person name="Moncalvo J.M."/>
        </authorList>
    </citation>
    <scope>NUCLEOTIDE SEQUENCE [LARGE SCALE GENOMIC DNA]</scope>
    <source>
        <strain evidence="10 11">SWE-8-4</strain>
    </source>
</reference>